<dbReference type="EMBL" id="BGKI01000001">
    <property type="protein sequence ID" value="GBH33544.1"/>
    <property type="molecule type" value="Genomic_DNA"/>
</dbReference>
<comment type="caution">
    <text evidence="2">The sequence shown here is derived from an EMBL/GenBank/DDBJ whole genome shotgun (WGS) entry which is preliminary data.</text>
</comment>
<accession>A0A2S2KPM0</accession>
<dbReference type="Proteomes" id="UP000245829">
    <property type="component" value="Unassembled WGS sequence"/>
</dbReference>
<dbReference type="InterPro" id="IPR043713">
    <property type="entry name" value="DUF5654"/>
</dbReference>
<keyword evidence="1" id="KW-0472">Membrane</keyword>
<keyword evidence="1" id="KW-1133">Transmembrane helix</keyword>
<dbReference type="GeneID" id="76209673"/>
<evidence type="ECO:0000313" key="3">
    <source>
        <dbReference type="Proteomes" id="UP000245829"/>
    </source>
</evidence>
<feature type="transmembrane region" description="Helical" evidence="1">
    <location>
        <begin position="55"/>
        <end position="77"/>
    </location>
</feature>
<proteinExistence type="predicted"/>
<evidence type="ECO:0000313" key="2">
    <source>
        <dbReference type="EMBL" id="GBH33544.1"/>
    </source>
</evidence>
<dbReference type="OrthoDB" id="117061at2157"/>
<keyword evidence="1" id="KW-0812">Transmembrane</keyword>
<dbReference type="Pfam" id="PF18898">
    <property type="entry name" value="DUF5654"/>
    <property type="match status" value="1"/>
</dbReference>
<name>A0A2S2KPM0_9ARCH</name>
<dbReference type="RefSeq" id="WP_109876183.1">
    <property type="nucleotide sequence ID" value="NZ_AP026695.1"/>
</dbReference>
<organism evidence="2 3">
    <name type="scientific">Nitrosopumilus zosterae</name>
    <dbReference type="NCBI Taxonomy" id="718286"/>
    <lineage>
        <taxon>Archaea</taxon>
        <taxon>Nitrososphaerota</taxon>
        <taxon>Nitrososphaeria</taxon>
        <taxon>Nitrosopumilales</taxon>
        <taxon>Nitrosopumilaceae</taxon>
        <taxon>Nitrosopumilus</taxon>
    </lineage>
</organism>
<evidence type="ECO:0000256" key="1">
    <source>
        <dbReference type="SAM" id="Phobius"/>
    </source>
</evidence>
<protein>
    <submittedName>
        <fullName evidence="2">Uncharacterized protein</fullName>
    </submittedName>
</protein>
<reference evidence="2 3" key="1">
    <citation type="submission" date="2018-05" db="EMBL/GenBank/DDBJ databases">
        <title>genome sequencing of Nitrosopumilus sp. NM25.</title>
        <authorList>
            <person name="Mori K."/>
            <person name="Nakagawa T."/>
        </authorList>
    </citation>
    <scope>NUCLEOTIDE SEQUENCE [LARGE SCALE GENOMIC DNA]</scope>
    <source>
        <strain evidence="2 3">NM25</strain>
    </source>
</reference>
<gene>
    <name evidence="2" type="ORF">NZNM25_03350</name>
</gene>
<keyword evidence="3" id="KW-1185">Reference proteome</keyword>
<sequence length="121" mass="13159">MTDDEGPKSIKFEILDKIAALIAAAFGLVAALAWNDAIKALFKEIFGTTDQLGPMIGYAVVVTVIAVILTIFIARAASKAKSIITRTYSCSLCDFKSEVQSEFMEHVTKKHAANDDKFLSK</sequence>
<dbReference type="AlphaFoldDB" id="A0A2S2KPM0"/>
<feature type="transmembrane region" description="Helical" evidence="1">
    <location>
        <begin position="18"/>
        <end position="35"/>
    </location>
</feature>